<evidence type="ECO:0000313" key="2">
    <source>
        <dbReference type="EMBL" id="PTA67535.1"/>
    </source>
</evidence>
<organism evidence="2 3">
    <name type="scientific">Deinococcus arcticus</name>
    <dbReference type="NCBI Taxonomy" id="2136176"/>
    <lineage>
        <taxon>Bacteria</taxon>
        <taxon>Thermotogati</taxon>
        <taxon>Deinococcota</taxon>
        <taxon>Deinococci</taxon>
        <taxon>Deinococcales</taxon>
        <taxon>Deinococcaceae</taxon>
        <taxon>Deinococcus</taxon>
    </lineage>
</organism>
<proteinExistence type="predicted"/>
<accession>A0A2T3W6K9</accession>
<evidence type="ECO:0000259" key="1">
    <source>
        <dbReference type="Pfam" id="PF14437"/>
    </source>
</evidence>
<evidence type="ECO:0000313" key="3">
    <source>
        <dbReference type="Proteomes" id="UP000240317"/>
    </source>
</evidence>
<sequence>MSRSNGWSMARPTVTTQESMSWWKAGWRLFISRNALLAASWNREGHTLYVTHEPCAACARLIVNSRRISRVLYEINYRETVRVGAGLPSGEAILRAAGIEVQSAGTAP</sequence>
<name>A0A2T3W6K9_9DEIO</name>
<dbReference type="Proteomes" id="UP000240317">
    <property type="component" value="Unassembled WGS sequence"/>
</dbReference>
<dbReference type="Pfam" id="PF14437">
    <property type="entry name" value="MafB19-deam"/>
    <property type="match status" value="1"/>
</dbReference>
<dbReference type="Gene3D" id="3.40.140.10">
    <property type="entry name" value="Cytidine Deaminase, domain 2"/>
    <property type="match status" value="1"/>
</dbReference>
<comment type="caution">
    <text evidence="2">The sequence shown here is derived from an EMBL/GenBank/DDBJ whole genome shotgun (WGS) entry which is preliminary data.</text>
</comment>
<keyword evidence="3" id="KW-1185">Reference proteome</keyword>
<gene>
    <name evidence="2" type="ORF">C8263_11895</name>
</gene>
<dbReference type="InterPro" id="IPR016193">
    <property type="entry name" value="Cytidine_deaminase-like"/>
</dbReference>
<dbReference type="AlphaFoldDB" id="A0A2T3W6K9"/>
<dbReference type="InterPro" id="IPR058535">
    <property type="entry name" value="MafB19-deam"/>
</dbReference>
<dbReference type="SUPFAM" id="SSF53927">
    <property type="entry name" value="Cytidine deaminase-like"/>
    <property type="match status" value="1"/>
</dbReference>
<dbReference type="EMBL" id="PYSV01000011">
    <property type="protein sequence ID" value="PTA67535.1"/>
    <property type="molecule type" value="Genomic_DNA"/>
</dbReference>
<protein>
    <recommendedName>
        <fullName evidence="1">MafB19-like deaminase domain-containing protein</fullName>
    </recommendedName>
</protein>
<reference evidence="2 3" key="1">
    <citation type="submission" date="2018-03" db="EMBL/GenBank/DDBJ databases">
        <title>Draft genome of Deinococcus sp. OD32.</title>
        <authorList>
            <person name="Wang X.-P."/>
            <person name="Du Z.-J."/>
        </authorList>
    </citation>
    <scope>NUCLEOTIDE SEQUENCE [LARGE SCALE GENOMIC DNA]</scope>
    <source>
        <strain evidence="2 3">OD32</strain>
    </source>
</reference>
<feature type="domain" description="MafB19-like deaminase" evidence="1">
    <location>
        <begin position="38"/>
        <end position="80"/>
    </location>
</feature>
<dbReference type="GO" id="GO:0002100">
    <property type="term" value="P:tRNA wobble adenosine to inosine editing"/>
    <property type="evidence" value="ECO:0007669"/>
    <property type="project" value="InterPro"/>
</dbReference>
<dbReference type="OrthoDB" id="9788517at2"/>
<dbReference type="GO" id="GO:0008251">
    <property type="term" value="F:tRNA-specific adenosine deaminase activity"/>
    <property type="evidence" value="ECO:0007669"/>
    <property type="project" value="InterPro"/>
</dbReference>